<accession>A0AAN8JSC6</accession>
<feature type="transmembrane region" description="Helical" evidence="8">
    <location>
        <begin position="93"/>
        <end position="111"/>
    </location>
</feature>
<dbReference type="GO" id="GO:0000139">
    <property type="term" value="C:Golgi membrane"/>
    <property type="evidence" value="ECO:0007669"/>
    <property type="project" value="TreeGrafter"/>
</dbReference>
<evidence type="ECO:0000256" key="5">
    <source>
        <dbReference type="ARBA" id="ARBA00022989"/>
    </source>
</evidence>
<evidence type="ECO:0000256" key="7">
    <source>
        <dbReference type="ARBA" id="ARBA00039669"/>
    </source>
</evidence>
<evidence type="ECO:0000313" key="9">
    <source>
        <dbReference type="EMBL" id="KAK6180573.1"/>
    </source>
</evidence>
<keyword evidence="5 8" id="KW-1133">Transmembrane helix</keyword>
<keyword evidence="4 8" id="KW-0812">Transmembrane</keyword>
<protein>
    <recommendedName>
        <fullName evidence="7">Adenosine 3'-phospho 5'-phosphosulfate transporter 2</fullName>
    </recommendedName>
</protein>
<evidence type="ECO:0000256" key="3">
    <source>
        <dbReference type="ARBA" id="ARBA00022448"/>
    </source>
</evidence>
<dbReference type="EMBL" id="JAZGQO010000008">
    <property type="protein sequence ID" value="KAK6180573.1"/>
    <property type="molecule type" value="Genomic_DNA"/>
</dbReference>
<feature type="transmembrane region" description="Helical" evidence="8">
    <location>
        <begin position="209"/>
        <end position="227"/>
    </location>
</feature>
<dbReference type="GO" id="GO:0005789">
    <property type="term" value="C:endoplasmic reticulum membrane"/>
    <property type="evidence" value="ECO:0007669"/>
    <property type="project" value="TreeGrafter"/>
</dbReference>
<evidence type="ECO:0000256" key="4">
    <source>
        <dbReference type="ARBA" id="ARBA00022692"/>
    </source>
</evidence>
<feature type="transmembrane region" description="Helical" evidence="8">
    <location>
        <begin position="179"/>
        <end position="197"/>
    </location>
</feature>
<gene>
    <name evidence="9" type="ORF">SNE40_012704</name>
</gene>
<dbReference type="PANTHER" id="PTHR10778">
    <property type="entry name" value="SOLUTE CARRIER FAMILY 35 MEMBER B"/>
    <property type="match status" value="1"/>
</dbReference>
<dbReference type="InterPro" id="IPR013657">
    <property type="entry name" value="SCL35B1-4/HUT1"/>
</dbReference>
<evidence type="ECO:0000256" key="6">
    <source>
        <dbReference type="ARBA" id="ARBA00023136"/>
    </source>
</evidence>
<evidence type="ECO:0000313" key="10">
    <source>
        <dbReference type="Proteomes" id="UP001347796"/>
    </source>
</evidence>
<dbReference type="Pfam" id="PF08449">
    <property type="entry name" value="UAA"/>
    <property type="match status" value="1"/>
</dbReference>
<organism evidence="9 10">
    <name type="scientific">Patella caerulea</name>
    <name type="common">Rayed Mediterranean limpet</name>
    <dbReference type="NCBI Taxonomy" id="87958"/>
    <lineage>
        <taxon>Eukaryota</taxon>
        <taxon>Metazoa</taxon>
        <taxon>Spiralia</taxon>
        <taxon>Lophotrochozoa</taxon>
        <taxon>Mollusca</taxon>
        <taxon>Gastropoda</taxon>
        <taxon>Patellogastropoda</taxon>
        <taxon>Patelloidea</taxon>
        <taxon>Patellidae</taxon>
        <taxon>Patella</taxon>
    </lineage>
</organism>
<evidence type="ECO:0000256" key="1">
    <source>
        <dbReference type="ARBA" id="ARBA00004141"/>
    </source>
</evidence>
<feature type="transmembrane region" description="Helical" evidence="8">
    <location>
        <begin position="123"/>
        <end position="142"/>
    </location>
</feature>
<sequence>MSRYNLPLPQHSLRQKTLSSSNIVSIPMMTASSPDSIQQKSTSSVAVPLMCFDISHMSTTVQFLLLTSATFFFYLIYGYMQELIFRLDGFRPFGMYLTLIQFGCYVIFGVLENQFKEDKTRKIPLKTYSFLAFLTVSTMGLSNTSVGYLNYATQVIFKCCKLIPVLIGGILIQGKRFNIIDVSACVCMSLGLILFTLADSTVSPEFNLYGIILISLAVCADGVIGNVQEKTIKQHGASNCEVVLYSYAIGFLYILIFLIPSGQLLPAFKFCQKHPIETYGYAVIFSITGYIGVNIVLTLVKIFGALTAVTVTTCRKAITIILSFLFFTKPFTFQYIWSGLIVLLGIYLNLYSKNQVAWNQYFSRLLHRIAEKSTSKYVGSESIV</sequence>
<dbReference type="GO" id="GO:0046964">
    <property type="term" value="F:3'-phosphoadenosine 5'-phosphosulfate transmembrane transporter activity"/>
    <property type="evidence" value="ECO:0007669"/>
    <property type="project" value="TreeGrafter"/>
</dbReference>
<evidence type="ECO:0000256" key="2">
    <source>
        <dbReference type="ARBA" id="ARBA00010694"/>
    </source>
</evidence>
<comment type="caution">
    <text evidence="9">The sequence shown here is derived from an EMBL/GenBank/DDBJ whole genome shotgun (WGS) entry which is preliminary data.</text>
</comment>
<feature type="transmembrane region" description="Helical" evidence="8">
    <location>
        <begin position="63"/>
        <end position="81"/>
    </location>
</feature>
<feature type="transmembrane region" description="Helical" evidence="8">
    <location>
        <begin position="333"/>
        <end position="351"/>
    </location>
</feature>
<reference evidence="9 10" key="1">
    <citation type="submission" date="2024-01" db="EMBL/GenBank/DDBJ databases">
        <title>The genome of the rayed Mediterranean limpet Patella caerulea (Linnaeus, 1758).</title>
        <authorList>
            <person name="Anh-Thu Weber A."/>
            <person name="Halstead-Nussloch G."/>
        </authorList>
    </citation>
    <scope>NUCLEOTIDE SEQUENCE [LARGE SCALE GENOMIC DNA]</scope>
    <source>
        <strain evidence="9">AATW-2023a</strain>
        <tissue evidence="9">Whole specimen</tissue>
    </source>
</reference>
<dbReference type="AlphaFoldDB" id="A0AAN8JSC6"/>
<proteinExistence type="inferred from homology"/>
<feature type="transmembrane region" description="Helical" evidence="8">
    <location>
        <begin position="306"/>
        <end position="327"/>
    </location>
</feature>
<keyword evidence="6 8" id="KW-0472">Membrane</keyword>
<dbReference type="PANTHER" id="PTHR10778:SF8">
    <property type="entry name" value="ADENOSINE 3'-PHOSPHO 5'-PHOSPHOSULFATE TRANSPORTER 2"/>
    <property type="match status" value="1"/>
</dbReference>
<feature type="transmembrane region" description="Helical" evidence="8">
    <location>
        <begin position="239"/>
        <end position="259"/>
    </location>
</feature>
<feature type="transmembrane region" description="Helical" evidence="8">
    <location>
        <begin position="279"/>
        <end position="299"/>
    </location>
</feature>
<evidence type="ECO:0000256" key="8">
    <source>
        <dbReference type="SAM" id="Phobius"/>
    </source>
</evidence>
<keyword evidence="10" id="KW-1185">Reference proteome</keyword>
<dbReference type="Proteomes" id="UP001347796">
    <property type="component" value="Unassembled WGS sequence"/>
</dbReference>
<keyword evidence="3" id="KW-0813">Transport</keyword>
<comment type="subcellular location">
    <subcellularLocation>
        <location evidence="1">Membrane</location>
        <topology evidence="1">Multi-pass membrane protein</topology>
    </subcellularLocation>
</comment>
<name>A0AAN8JSC6_PATCE</name>
<comment type="similarity">
    <text evidence="2">Belongs to the nucleotide-sugar transporter family. SLC35B subfamily.</text>
</comment>